<feature type="region of interest" description="Disordered" evidence="4">
    <location>
        <begin position="955"/>
        <end position="993"/>
    </location>
</feature>
<evidence type="ECO:0000256" key="3">
    <source>
        <dbReference type="ARBA" id="ARBA00023242"/>
    </source>
</evidence>
<name>A0A1C3KTC0_PLAOA</name>
<dbReference type="Proteomes" id="UP000243200">
    <property type="component" value="Chromosome 10"/>
</dbReference>
<evidence type="ECO:0000313" key="6">
    <source>
        <dbReference type="EMBL" id="SBT77404.1"/>
    </source>
</evidence>
<dbReference type="Pfam" id="PF23240">
    <property type="entry name" value="HAT_PRP39_N"/>
    <property type="match status" value="1"/>
</dbReference>
<dbReference type="SMART" id="SM00386">
    <property type="entry name" value="HAT"/>
    <property type="match status" value="5"/>
</dbReference>
<dbReference type="InterPro" id="IPR008847">
    <property type="entry name" value="Suf"/>
</dbReference>
<dbReference type="VEuPathDB" id="PlasmoDB:PocGH01_10015100"/>
<gene>
    <name evidence="6" type="primary">PowCR01_100010400</name>
    <name evidence="6" type="ORF">POWCR01_100010400</name>
</gene>
<dbReference type="VEuPathDB" id="PlasmoDB:POWCR01_100010400"/>
<dbReference type="PANTHER" id="PTHR19980:SF0">
    <property type="entry name" value="CLEAVAGE STIMULATION FACTOR SUBUNIT 3"/>
    <property type="match status" value="1"/>
</dbReference>
<keyword evidence="3" id="KW-0539">Nucleus</keyword>
<dbReference type="InterPro" id="IPR003107">
    <property type="entry name" value="HAT"/>
</dbReference>
<dbReference type="GO" id="GO:0031124">
    <property type="term" value="P:mRNA 3'-end processing"/>
    <property type="evidence" value="ECO:0007669"/>
    <property type="project" value="InterPro"/>
</dbReference>
<evidence type="ECO:0000256" key="1">
    <source>
        <dbReference type="ARBA" id="ARBA00004123"/>
    </source>
</evidence>
<comment type="subcellular location">
    <subcellularLocation>
        <location evidence="1">Nucleus</location>
    </subcellularLocation>
</comment>
<dbReference type="SUPFAM" id="SSF48452">
    <property type="entry name" value="TPR-like"/>
    <property type="match status" value="3"/>
</dbReference>
<dbReference type="OrthoDB" id="26282at2759"/>
<dbReference type="Gene3D" id="1.25.40.10">
    <property type="entry name" value="Tetratricopeptide repeat domain"/>
    <property type="match status" value="2"/>
</dbReference>
<organism evidence="6 7">
    <name type="scientific">Plasmodium ovale</name>
    <name type="common">malaria parasite P. ovale</name>
    <dbReference type="NCBI Taxonomy" id="36330"/>
    <lineage>
        <taxon>Eukaryota</taxon>
        <taxon>Sar</taxon>
        <taxon>Alveolata</taxon>
        <taxon>Apicomplexa</taxon>
        <taxon>Aconoidasida</taxon>
        <taxon>Haemosporida</taxon>
        <taxon>Plasmodiidae</taxon>
        <taxon>Plasmodium</taxon>
        <taxon>Plasmodium (Plasmodium)</taxon>
    </lineage>
</organism>
<feature type="compositionally biased region" description="Basic and acidic residues" evidence="4">
    <location>
        <begin position="587"/>
        <end position="602"/>
    </location>
</feature>
<evidence type="ECO:0000256" key="2">
    <source>
        <dbReference type="ARBA" id="ARBA00022737"/>
    </source>
</evidence>
<feature type="compositionally biased region" description="Polar residues" evidence="4">
    <location>
        <begin position="979"/>
        <end position="993"/>
    </location>
</feature>
<sequence>MIKGEVFSSSLREDASHDELVTAKQLFDTHLKVDERTREIWKNFNEEEYALEIMQNRLKGGSEKGAGAETGQGGNGGAGNGGTGNGGAGNDGAGNDGAGNGRVEQAKTMESINWGGGSEGNVGCKEEEANIAFREGLQFLRENPLHMQTWYEFLETYDREEAYEQFLVIFPRCTFYWIKYAELKIKKKEYIEAYRIYRRCIDSNIYDLKLFFSFLYFTYHTSSIHEYISFLFEGLKHVGTDIKSGNIWVELLYILIKIYNTNLMLNNDIDKLLCDPFKNVNHGRSRNYSPLIPSEKEQYIFKSYIPNENSKITYIQYYTSDEKLRKFYICWLNNTTKHLDKVWKCFCSYEKSINDNFTSNSLSMYNTNYLNAKNAYRELCILYKDVYYEKKIKIIIPINNMKWKRENNLLYTQWMNIINFEKNNPLKLKLELVHKRIMYVYEQALLHLQFNSELWFSYFQFLLLNKKYEYAIRIMREAIEVYLPFDELLKLHFAYFFEKHSFINQAHFVYQLMLREVSKRGKKFSLPFLFSKEGFKRGIYCHTNWGKKKRKRDTSENTQEVTKGAKSEGGSTSPNGDGAVQCIGDESGQKSEHADETRDHRSSSSTSVGEEIWKELSSLSDEDMRRKFNHNEYEKIEERKKYFVRYINVDKNKRRDFVYTHFLNFIKRNYDETIWRYYVGIILNEKECSQYMYYYCANMERRMFHNEKRALYIMNEGHKKFSSKKKFLLFFIKFLLEKGNIDHIRCLIYKFIHSTYVSFYEEYEKGNNTSTKKSANVKNEKEKAKANGEKVKGGKMRGEKAKDTHNEFNQFEADYIKLLKKKNKSCDKVWKILTQLEIMYGDVRNMNKIYETKLKYESGYNLEENKNILLNFANKPSNNKKMLLEDSSIVDILCKGYLDNLRKNDIDNLQFKINLVNSQLFGGTSFKNSFDFFQLTGENIFSDLTFCDFSAKRRTKRKEEGNKKREVNTDTDAGAHDSAINTPNEQSNCGSVNQNVASTDRVNRGGGGLYKNCSNYEDMVKNEIESDTGVKADKKKKKKKKYIKKSQMCSTYDPFNFLDSQSYVKKKKKSNTESAHLNKEKVEDKTDVTNPVSCIVRPDLKTMSLYKPFENFEHFENEEERKYNERKFPMNDKPYYMNNFSKKNKCDEKDDFFKREYFSMPNIINDFLSLLPEENSSIKLSDNSIDYLITSLQNLSIPKLKNFPYEPIPVKEIMQIKNEMRG</sequence>
<dbReference type="PANTHER" id="PTHR19980">
    <property type="entry name" value="RNA CLEAVAGE STIMULATION FACTOR"/>
    <property type="match status" value="1"/>
</dbReference>
<protein>
    <recommendedName>
        <fullName evidence="5">Suppressor of forked domain-containing protein</fullName>
    </recommendedName>
</protein>
<evidence type="ECO:0000256" key="4">
    <source>
        <dbReference type="SAM" id="MobiDB-lite"/>
    </source>
</evidence>
<feature type="region of interest" description="Disordered" evidence="4">
    <location>
        <begin position="61"/>
        <end position="101"/>
    </location>
</feature>
<reference evidence="6 7" key="1">
    <citation type="submission" date="2016-06" db="EMBL/GenBank/DDBJ databases">
        <authorList>
            <consortium name="Pathogen Informatics"/>
        </authorList>
    </citation>
    <scope>NUCLEOTIDE SEQUENCE [LARGE SCALE GENOMIC DNA]</scope>
    <source>
        <strain evidence="6">PowCR01</strain>
    </source>
</reference>
<proteinExistence type="predicted"/>
<evidence type="ECO:0000313" key="7">
    <source>
        <dbReference type="Proteomes" id="UP000243200"/>
    </source>
</evidence>
<dbReference type="InterPro" id="IPR011990">
    <property type="entry name" value="TPR-like_helical_dom_sf"/>
</dbReference>
<dbReference type="AlphaFoldDB" id="A0A1C3KTC0"/>
<accession>A0A1C3KTC0</accession>
<evidence type="ECO:0000259" key="5">
    <source>
        <dbReference type="Pfam" id="PF05843"/>
    </source>
</evidence>
<dbReference type="EMBL" id="LT594514">
    <property type="protein sequence ID" value="SBT77404.1"/>
    <property type="molecule type" value="Genomic_DNA"/>
</dbReference>
<feature type="compositionally biased region" description="Gly residues" evidence="4">
    <location>
        <begin position="68"/>
        <end position="100"/>
    </location>
</feature>
<keyword evidence="2" id="KW-0677">Repeat</keyword>
<dbReference type="GO" id="GO:0005634">
    <property type="term" value="C:nucleus"/>
    <property type="evidence" value="ECO:0007669"/>
    <property type="project" value="UniProtKB-SubCell"/>
</dbReference>
<dbReference type="GO" id="GO:0003729">
    <property type="term" value="F:mRNA binding"/>
    <property type="evidence" value="ECO:0007669"/>
    <property type="project" value="TreeGrafter"/>
</dbReference>
<dbReference type="Pfam" id="PF05843">
    <property type="entry name" value="Suf"/>
    <property type="match status" value="1"/>
</dbReference>
<feature type="compositionally biased region" description="Basic and acidic residues" evidence="4">
    <location>
        <begin position="957"/>
        <end position="968"/>
    </location>
</feature>
<feature type="region of interest" description="Disordered" evidence="4">
    <location>
        <begin position="550"/>
        <end position="609"/>
    </location>
</feature>
<dbReference type="InterPro" id="IPR045243">
    <property type="entry name" value="Rna14-like"/>
</dbReference>
<feature type="domain" description="Suppressor of forked" evidence="5">
    <location>
        <begin position="322"/>
        <end position="849"/>
    </location>
</feature>